<evidence type="ECO:0000256" key="1">
    <source>
        <dbReference type="SAM" id="MobiDB-lite"/>
    </source>
</evidence>
<feature type="domain" description="HTH marR-type" evidence="2">
    <location>
        <begin position="23"/>
        <end position="79"/>
    </location>
</feature>
<dbReference type="InterPro" id="IPR000835">
    <property type="entry name" value="HTH_MarR-typ"/>
</dbReference>
<organism evidence="3 4">
    <name type="scientific">Methanoregula formicica (strain DSM 22288 / NBRC 105244 / SMSP)</name>
    <dbReference type="NCBI Taxonomy" id="593750"/>
    <lineage>
        <taxon>Archaea</taxon>
        <taxon>Methanobacteriati</taxon>
        <taxon>Methanobacteriota</taxon>
        <taxon>Stenosarchaea group</taxon>
        <taxon>Methanomicrobia</taxon>
        <taxon>Methanomicrobiales</taxon>
        <taxon>Methanoregulaceae</taxon>
        <taxon>Methanoregula</taxon>
    </lineage>
</organism>
<evidence type="ECO:0000313" key="4">
    <source>
        <dbReference type="Proteomes" id="UP000010824"/>
    </source>
</evidence>
<dbReference type="GeneID" id="14309756"/>
<dbReference type="EMBL" id="CP003167">
    <property type="protein sequence ID" value="AGB03368.1"/>
    <property type="molecule type" value="Genomic_DNA"/>
</dbReference>
<dbReference type="InterPro" id="IPR036390">
    <property type="entry name" value="WH_DNA-bd_sf"/>
</dbReference>
<reference evidence="4" key="1">
    <citation type="submission" date="2011-12" db="EMBL/GenBank/DDBJ databases">
        <title>Complete sequence of Methanoregula formicicum SMSP.</title>
        <authorList>
            <person name="Lucas S."/>
            <person name="Han J."/>
            <person name="Lapidus A."/>
            <person name="Cheng J.-F."/>
            <person name="Goodwin L."/>
            <person name="Pitluck S."/>
            <person name="Peters L."/>
            <person name="Ovchinnikova G."/>
            <person name="Teshima H."/>
            <person name="Detter J.C."/>
            <person name="Han C."/>
            <person name="Tapia R."/>
            <person name="Land M."/>
            <person name="Hauser L."/>
            <person name="Kyrpides N."/>
            <person name="Ivanova N."/>
            <person name="Pagani I."/>
            <person name="Imachi H."/>
            <person name="Tamaki H."/>
            <person name="Sekiguchi Y."/>
            <person name="Kamagata Y."/>
            <person name="Cadillo-Quiroz H."/>
            <person name="Zinder S."/>
            <person name="Liu W.-T."/>
            <person name="Woyke T."/>
        </authorList>
    </citation>
    <scope>NUCLEOTIDE SEQUENCE [LARGE SCALE GENOMIC DNA]</scope>
    <source>
        <strain evidence="4">DSM 22288 / NBRC 105244 / SMSP</strain>
    </source>
</reference>
<proteinExistence type="predicted"/>
<dbReference type="KEGG" id="mfo:Metfor_2364"/>
<sequence length="152" mass="16598">MRVKTIPVFCEEDDECISILVCFGMTRPVARTLVYLLNIKEGTMQEIEVSTGLYESEVSKALKYLEEQGWVRVTGKSPEGKGRVLKNFSLALPAGNILEIIADGKIAEIENQISCIRKMRTFIALGGIAHSGAGSASPNIAGDPPGYRRQPQ</sequence>
<dbReference type="AlphaFoldDB" id="L0HJ84"/>
<dbReference type="RefSeq" id="WP_015286330.1">
    <property type="nucleotide sequence ID" value="NC_019943.1"/>
</dbReference>
<dbReference type="Proteomes" id="UP000010824">
    <property type="component" value="Chromosome"/>
</dbReference>
<dbReference type="STRING" id="593750.Metfor_2364"/>
<dbReference type="SUPFAM" id="SSF46785">
    <property type="entry name" value="Winged helix' DNA-binding domain"/>
    <property type="match status" value="1"/>
</dbReference>
<accession>L0HJ84</accession>
<dbReference type="InParanoid" id="L0HJ84"/>
<dbReference type="Gene3D" id="1.10.10.10">
    <property type="entry name" value="Winged helix-like DNA-binding domain superfamily/Winged helix DNA-binding domain"/>
    <property type="match status" value="1"/>
</dbReference>
<evidence type="ECO:0000313" key="3">
    <source>
        <dbReference type="EMBL" id="AGB03368.1"/>
    </source>
</evidence>
<dbReference type="eggNOG" id="arCOG04377">
    <property type="taxonomic scope" value="Archaea"/>
</dbReference>
<evidence type="ECO:0000259" key="2">
    <source>
        <dbReference type="Pfam" id="PF12802"/>
    </source>
</evidence>
<dbReference type="Pfam" id="PF12802">
    <property type="entry name" value="MarR_2"/>
    <property type="match status" value="1"/>
</dbReference>
<name>L0HJ84_METFS</name>
<dbReference type="HOGENOM" id="CLU_163103_0_0_2"/>
<keyword evidence="4" id="KW-1185">Reference proteome</keyword>
<feature type="region of interest" description="Disordered" evidence="1">
    <location>
        <begin position="133"/>
        <end position="152"/>
    </location>
</feature>
<gene>
    <name evidence="3" type="ordered locus">Metfor_2364</name>
</gene>
<protein>
    <submittedName>
        <fullName evidence="3">Putative transcriptional regulator</fullName>
    </submittedName>
</protein>
<reference evidence="3 4" key="2">
    <citation type="journal article" date="2014" name="Genome Announc.">
        <title>Complete Genome Sequence of Methanoregula formicica SMSPT, a Mesophilic Hydrogenotrophic Methanogen Isolated from a Methanogenic Upflow Anaerobic Sludge Blanket Reactor.</title>
        <authorList>
            <person name="Yamamoto K."/>
            <person name="Tamaki H."/>
            <person name="Cadillo-Quiroz H."/>
            <person name="Imachi H."/>
            <person name="Kyrpides N."/>
            <person name="Woyke T."/>
            <person name="Goodwin L."/>
            <person name="Zinder S.H."/>
            <person name="Kamagata Y."/>
            <person name="Liu W.T."/>
        </authorList>
    </citation>
    <scope>NUCLEOTIDE SEQUENCE [LARGE SCALE GENOMIC DNA]</scope>
    <source>
        <strain evidence="4">DSM 22288 / NBRC 105244 / SMSP</strain>
    </source>
</reference>
<dbReference type="InterPro" id="IPR036388">
    <property type="entry name" value="WH-like_DNA-bd_sf"/>
</dbReference>
<dbReference type="GO" id="GO:0003700">
    <property type="term" value="F:DNA-binding transcription factor activity"/>
    <property type="evidence" value="ECO:0007669"/>
    <property type="project" value="InterPro"/>
</dbReference>